<accession>A0AAV9QQG3</accession>
<organism evidence="2 3">
    <name type="scientific">Crenichthys baileyi</name>
    <name type="common">White River springfish</name>
    <dbReference type="NCBI Taxonomy" id="28760"/>
    <lineage>
        <taxon>Eukaryota</taxon>
        <taxon>Metazoa</taxon>
        <taxon>Chordata</taxon>
        <taxon>Craniata</taxon>
        <taxon>Vertebrata</taxon>
        <taxon>Euteleostomi</taxon>
        <taxon>Actinopterygii</taxon>
        <taxon>Neopterygii</taxon>
        <taxon>Teleostei</taxon>
        <taxon>Neoteleostei</taxon>
        <taxon>Acanthomorphata</taxon>
        <taxon>Ovalentaria</taxon>
        <taxon>Atherinomorphae</taxon>
        <taxon>Cyprinodontiformes</taxon>
        <taxon>Goodeidae</taxon>
        <taxon>Crenichthys</taxon>
    </lineage>
</organism>
<protein>
    <submittedName>
        <fullName evidence="2">Uncharacterized protein</fullName>
    </submittedName>
</protein>
<evidence type="ECO:0000256" key="1">
    <source>
        <dbReference type="SAM" id="MobiDB-lite"/>
    </source>
</evidence>
<dbReference type="Proteomes" id="UP001311232">
    <property type="component" value="Unassembled WGS sequence"/>
</dbReference>
<keyword evidence="3" id="KW-1185">Reference proteome</keyword>
<evidence type="ECO:0000313" key="3">
    <source>
        <dbReference type="Proteomes" id="UP001311232"/>
    </source>
</evidence>
<name>A0AAV9QQG3_9TELE</name>
<gene>
    <name evidence="2" type="ORF">CRENBAI_026651</name>
</gene>
<proteinExistence type="predicted"/>
<reference evidence="2 3" key="1">
    <citation type="submission" date="2021-06" db="EMBL/GenBank/DDBJ databases">
        <authorList>
            <person name="Palmer J.M."/>
        </authorList>
    </citation>
    <scope>NUCLEOTIDE SEQUENCE [LARGE SCALE GENOMIC DNA]</scope>
    <source>
        <strain evidence="2 3">MEX-2019</strain>
        <tissue evidence="2">Muscle</tissue>
    </source>
</reference>
<comment type="caution">
    <text evidence="2">The sequence shown here is derived from an EMBL/GenBank/DDBJ whole genome shotgun (WGS) entry which is preliminary data.</text>
</comment>
<dbReference type="AlphaFoldDB" id="A0AAV9QQG3"/>
<feature type="compositionally biased region" description="Basic and acidic residues" evidence="1">
    <location>
        <begin position="99"/>
        <end position="110"/>
    </location>
</feature>
<dbReference type="EMBL" id="JAHHUM010002970">
    <property type="protein sequence ID" value="KAK5599037.1"/>
    <property type="molecule type" value="Genomic_DNA"/>
</dbReference>
<feature type="region of interest" description="Disordered" evidence="1">
    <location>
        <begin position="90"/>
        <end position="118"/>
    </location>
</feature>
<sequence>MQGSLRGSLPVLRGALRGLTEEIWTGHRAISAAGDVGLVVRFGGVAGSGVHSPSVLQELRTCSPDLQMWRSISVHRCSRTPGRRCIPSRLKLLLPGETPDQKDQSEDGSIRDQSLGLD</sequence>
<evidence type="ECO:0000313" key="2">
    <source>
        <dbReference type="EMBL" id="KAK5599037.1"/>
    </source>
</evidence>